<evidence type="ECO:0000313" key="4">
    <source>
        <dbReference type="Proteomes" id="UP000095606"/>
    </source>
</evidence>
<dbReference type="InterPro" id="IPR007711">
    <property type="entry name" value="HigB-1"/>
</dbReference>
<dbReference type="EMBL" id="CZAE01000023">
    <property type="protein sequence ID" value="CUQ02259.1"/>
    <property type="molecule type" value="Genomic_DNA"/>
</dbReference>
<dbReference type="Proteomes" id="UP001060104">
    <property type="component" value="Chromosome"/>
</dbReference>
<proteinExistence type="predicted"/>
<accession>A0A3E5GLZ6</accession>
<dbReference type="RefSeq" id="WP_010538799.1">
    <property type="nucleotide sequence ID" value="NZ_CABMFH010000002.1"/>
</dbReference>
<evidence type="ECO:0000313" key="5">
    <source>
        <dbReference type="Proteomes" id="UP001060104"/>
    </source>
</evidence>
<gene>
    <name evidence="1" type="ORF">ERS852461_04001</name>
    <name evidence="2" type="ORF">NXW97_20505</name>
    <name evidence="3" type="ORF">NXY30_24590</name>
</gene>
<evidence type="ECO:0000313" key="3">
    <source>
        <dbReference type="EMBL" id="UVQ74125.1"/>
    </source>
</evidence>
<dbReference type="GeneID" id="69591333"/>
<evidence type="ECO:0000313" key="1">
    <source>
        <dbReference type="EMBL" id="CUQ02259.1"/>
    </source>
</evidence>
<sequence>MFITFEETYLQDLYEKGKTGDKKHRYQPDIVRRYQKCIQLMKKVPDIESLAKYNSLNYEVLKGDKNGISSIRVNDKYRVEFTVRETMEEPIIIVCNIIDLSNHYKQ</sequence>
<dbReference type="InterPro" id="IPR035093">
    <property type="entry name" value="RelE/ParE_toxin_dom_sf"/>
</dbReference>
<organism evidence="1 4">
    <name type="scientific">Bacteroides faecis</name>
    <dbReference type="NCBI Taxonomy" id="674529"/>
    <lineage>
        <taxon>Bacteria</taxon>
        <taxon>Pseudomonadati</taxon>
        <taxon>Bacteroidota</taxon>
        <taxon>Bacteroidia</taxon>
        <taxon>Bacteroidales</taxon>
        <taxon>Bacteroidaceae</taxon>
        <taxon>Bacteroides</taxon>
    </lineage>
</organism>
<dbReference type="SUPFAM" id="SSF143011">
    <property type="entry name" value="RelE-like"/>
    <property type="match status" value="1"/>
</dbReference>
<accession>A0A174T605</accession>
<dbReference type="EMBL" id="CP103141">
    <property type="protein sequence ID" value="UVQ74125.1"/>
    <property type="molecule type" value="Genomic_DNA"/>
</dbReference>
<protein>
    <submittedName>
        <fullName evidence="1">Plasmid maintenance system killer</fullName>
    </submittedName>
    <submittedName>
        <fullName evidence="2">Type II toxin-antitoxin system RelE/ParE family toxin</fullName>
    </submittedName>
</protein>
<dbReference type="Proteomes" id="UP000095606">
    <property type="component" value="Unassembled WGS sequence"/>
</dbReference>
<keyword evidence="5" id="KW-1185">Reference proteome</keyword>
<reference evidence="1 4" key="1">
    <citation type="submission" date="2015-09" db="EMBL/GenBank/DDBJ databases">
        <authorList>
            <consortium name="Pathogen Informatics"/>
        </authorList>
    </citation>
    <scope>NUCLEOTIDE SEQUENCE [LARGE SCALE GENOMIC DNA]</scope>
    <source>
        <strain evidence="1 4">2789STDY5834846</strain>
    </source>
</reference>
<reference evidence="2" key="2">
    <citation type="submission" date="2022-08" db="EMBL/GenBank/DDBJ databases">
        <title>Genome Sequencing of Bacteroides fragilis Group Isolates with Nanopore Technology.</title>
        <authorList>
            <person name="Tisza M.J."/>
            <person name="Smith D."/>
            <person name="Dekker J.P."/>
        </authorList>
    </citation>
    <scope>NUCLEOTIDE SEQUENCE</scope>
    <source>
        <strain evidence="2">BFG-351</strain>
        <strain evidence="3">BFG-527</strain>
    </source>
</reference>
<dbReference type="Gene3D" id="3.30.2310.20">
    <property type="entry name" value="RelE-like"/>
    <property type="match status" value="1"/>
</dbReference>
<evidence type="ECO:0000313" key="2">
    <source>
        <dbReference type="EMBL" id="MCS2794349.1"/>
    </source>
</evidence>
<dbReference type="EMBL" id="JANUTS010000001">
    <property type="protein sequence ID" value="MCS2794349.1"/>
    <property type="molecule type" value="Genomic_DNA"/>
</dbReference>
<dbReference type="Pfam" id="PF05015">
    <property type="entry name" value="HigB-like_toxin"/>
    <property type="match status" value="1"/>
</dbReference>
<dbReference type="AlphaFoldDB" id="A0A3E5GLZ6"/>
<name>A0A3E5GLZ6_9BACE</name>
<dbReference type="Proteomes" id="UP001204548">
    <property type="component" value="Unassembled WGS sequence"/>
</dbReference>